<feature type="domain" description="DUF1980" evidence="4">
    <location>
        <begin position="184"/>
        <end position="323"/>
    </location>
</feature>
<dbReference type="Pfam" id="PF21537">
    <property type="entry name" value="DUF1980_C"/>
    <property type="match status" value="1"/>
</dbReference>
<evidence type="ECO:0000256" key="2">
    <source>
        <dbReference type="SAM" id="Phobius"/>
    </source>
</evidence>
<name>A0ABW0QX03_9BACL</name>
<evidence type="ECO:0000256" key="1">
    <source>
        <dbReference type="SAM" id="MobiDB-lite"/>
    </source>
</evidence>
<feature type="transmembrane region" description="Helical" evidence="2">
    <location>
        <begin position="5"/>
        <end position="21"/>
    </location>
</feature>
<feature type="transmembrane region" description="Helical" evidence="2">
    <location>
        <begin position="33"/>
        <end position="54"/>
    </location>
</feature>
<proteinExistence type="predicted"/>
<dbReference type="InterPro" id="IPR048447">
    <property type="entry name" value="DUF1980_C"/>
</dbReference>
<keyword evidence="2" id="KW-0812">Transmembrane</keyword>
<dbReference type="PANTHER" id="PTHR40047:SF1">
    <property type="entry name" value="UPF0703 PROTEIN YCGQ"/>
    <property type="match status" value="1"/>
</dbReference>
<accession>A0ABW0QX03</accession>
<feature type="domain" description="DUF1980" evidence="3">
    <location>
        <begin position="2"/>
        <end position="155"/>
    </location>
</feature>
<dbReference type="Pfam" id="PF09323">
    <property type="entry name" value="DUF1980"/>
    <property type="match status" value="1"/>
</dbReference>
<dbReference type="EMBL" id="JBHSNC010000024">
    <property type="protein sequence ID" value="MFC5529501.1"/>
    <property type="molecule type" value="Genomic_DNA"/>
</dbReference>
<comment type="caution">
    <text evidence="5">The sequence shown here is derived from an EMBL/GenBank/DDBJ whole genome shotgun (WGS) entry which is preliminary data.</text>
</comment>
<feature type="compositionally biased region" description="Basic and acidic residues" evidence="1">
    <location>
        <begin position="76"/>
        <end position="97"/>
    </location>
</feature>
<reference evidence="6" key="1">
    <citation type="journal article" date="2019" name="Int. J. Syst. Evol. Microbiol.">
        <title>The Global Catalogue of Microorganisms (GCM) 10K type strain sequencing project: providing services to taxonomists for standard genome sequencing and annotation.</title>
        <authorList>
            <consortium name="The Broad Institute Genomics Platform"/>
            <consortium name="The Broad Institute Genome Sequencing Center for Infectious Disease"/>
            <person name="Wu L."/>
            <person name="Ma J."/>
        </authorList>
    </citation>
    <scope>NUCLEOTIDE SEQUENCE [LARGE SCALE GENOMIC DNA]</scope>
    <source>
        <strain evidence="6">CGMCC 1.18578</strain>
    </source>
</reference>
<evidence type="ECO:0000313" key="6">
    <source>
        <dbReference type="Proteomes" id="UP001596108"/>
    </source>
</evidence>
<organism evidence="5 6">
    <name type="scientific">Cohnella yongneupensis</name>
    <dbReference type="NCBI Taxonomy" id="425006"/>
    <lineage>
        <taxon>Bacteria</taxon>
        <taxon>Bacillati</taxon>
        <taxon>Bacillota</taxon>
        <taxon>Bacilli</taxon>
        <taxon>Bacillales</taxon>
        <taxon>Paenibacillaceae</taxon>
        <taxon>Cohnella</taxon>
    </lineage>
</organism>
<gene>
    <name evidence="5" type="ORF">ACFPQ4_08570</name>
</gene>
<protein>
    <submittedName>
        <fullName evidence="5">TIGR03943 family putative permease subunit</fullName>
    </submittedName>
</protein>
<feature type="transmembrane region" description="Helical" evidence="2">
    <location>
        <begin position="124"/>
        <end position="142"/>
    </location>
</feature>
<dbReference type="InterPro" id="IPR052955">
    <property type="entry name" value="UPF0703_membrane_permease"/>
</dbReference>
<dbReference type="InterPro" id="IPR048493">
    <property type="entry name" value="DUF1980_N"/>
</dbReference>
<evidence type="ECO:0000259" key="3">
    <source>
        <dbReference type="Pfam" id="PF09323"/>
    </source>
</evidence>
<keyword evidence="2" id="KW-0472">Membrane</keyword>
<evidence type="ECO:0000259" key="4">
    <source>
        <dbReference type="Pfam" id="PF21537"/>
    </source>
</evidence>
<evidence type="ECO:0000313" key="5">
    <source>
        <dbReference type="EMBL" id="MFC5529501.1"/>
    </source>
</evidence>
<keyword evidence="2" id="KW-1133">Transmembrane helix</keyword>
<dbReference type="Proteomes" id="UP001596108">
    <property type="component" value="Unassembled WGS sequence"/>
</dbReference>
<feature type="region of interest" description="Disordered" evidence="1">
    <location>
        <begin position="67"/>
        <end position="115"/>
    </location>
</feature>
<sequence length="325" mass="37509">MIRFYIMFGFAFMFMLIRWDGKLNMYINTKYTYLSTIAIAMLLLLSLVEGLRMYMIERANEKKAALAAEAAANGENHAHGHEECNDPTHDHSHDHNHDHHHHHDHDHDHDHGHSHASPVRWKRVVGYMILAFPIFTGIFLPVQTLDSSFVKAKGFSFPGMDDSFSDEKNPGNHQFLKPDSSVFYSKDNYKKVKNKELAEFINLDSLALNDDNYMKAMEVIYNSPGDFMNKKISFTGFTYKGEQVDGEHYFLFRFGFIHCAADSGVFGMLVDFPKGTTLQDDDWIEVTGNLTSELYQPFKQTIPVLHVTSFKKIEQPKDPYVYRTF</sequence>
<dbReference type="NCBIfam" id="TIGR03943">
    <property type="entry name" value="TIGR03943 family putative permease subunit"/>
    <property type="match status" value="1"/>
</dbReference>
<dbReference type="InterPro" id="IPR015402">
    <property type="entry name" value="DUF1980"/>
</dbReference>
<dbReference type="PANTHER" id="PTHR40047">
    <property type="entry name" value="UPF0703 PROTEIN YCGQ"/>
    <property type="match status" value="1"/>
</dbReference>
<keyword evidence="6" id="KW-1185">Reference proteome</keyword>
<dbReference type="RefSeq" id="WP_378111373.1">
    <property type="nucleotide sequence ID" value="NZ_JBHSNC010000024.1"/>
</dbReference>